<reference evidence="1 2" key="1">
    <citation type="submission" date="2017-06" db="EMBL/GenBank/DDBJ databases">
        <authorList>
            <consortium name="Pathogen Informatics"/>
        </authorList>
    </citation>
    <scope>NUCLEOTIDE SEQUENCE [LARGE SCALE GENOMIC DNA]</scope>
    <source>
        <strain evidence="1 2">NCTC13490</strain>
    </source>
</reference>
<dbReference type="InterPro" id="IPR017483">
    <property type="entry name" value="CHP03034"/>
</dbReference>
<dbReference type="Pfam" id="PF11692">
    <property type="entry name" value="DUF3289"/>
    <property type="match status" value="1"/>
</dbReference>
<dbReference type="RefSeq" id="WP_095069846.1">
    <property type="nucleotide sequence ID" value="NZ_LT906465.1"/>
</dbReference>
<evidence type="ECO:0000313" key="2">
    <source>
        <dbReference type="Proteomes" id="UP000215196"/>
    </source>
</evidence>
<keyword evidence="2" id="KW-1185">Reference proteome</keyword>
<organism evidence="1 2">
    <name type="scientific">Chryseobacterium taklimakanense</name>
    <dbReference type="NCBI Taxonomy" id="536441"/>
    <lineage>
        <taxon>Bacteria</taxon>
        <taxon>Pseudomonadati</taxon>
        <taxon>Bacteroidota</taxon>
        <taxon>Flavobacteriia</taxon>
        <taxon>Flavobacteriales</taxon>
        <taxon>Weeksellaceae</taxon>
        <taxon>Chryseobacterium group</taxon>
        <taxon>Chryseobacterium</taxon>
    </lineage>
</organism>
<sequence length="310" mass="35230">MSKESYIGGDYIETTGGSTKVYAQGNIENSSAKYFAQKGDETGVHYIKASKPEKCKEGEINVAKKLIGQAKRLPGFNYDGTVAEDMLFNDKPAKSRSITQDPVFKKNNATLGAYLDQLMTSLSIGQMETVALEMSARFQKGSGGTYKSDILNSEIANHGAFVIYHNEFLGKLQHELANHNYDVEKITPISMRLLNFSSFWDKVSGLGITIHQVWSVKAELIEYKYNKCSKVWTANLLYTFYDHFGLDWDDIVKHGKDRIPQYHTGDFFKAWYILQHYRNAKPFITEITRKVFIAGHSNHTLSNIYYYSPC</sequence>
<gene>
    <name evidence="1" type="ORF">SAMEA4412677_00372</name>
</gene>
<dbReference type="EMBL" id="LT906465">
    <property type="protein sequence ID" value="SNV34900.1"/>
    <property type="molecule type" value="Genomic_DNA"/>
</dbReference>
<name>A0A239WLD7_9FLAO</name>
<protein>
    <submittedName>
        <fullName evidence="1">Protein of uncharacterized function (DUF3289)</fullName>
    </submittedName>
</protein>
<dbReference type="Proteomes" id="UP000215196">
    <property type="component" value="Chromosome 1"/>
</dbReference>
<proteinExistence type="predicted"/>
<dbReference type="AlphaFoldDB" id="A0A239WLD7"/>
<evidence type="ECO:0000313" key="1">
    <source>
        <dbReference type="EMBL" id="SNV34900.1"/>
    </source>
</evidence>
<accession>A0A239WLD7</accession>
<dbReference type="KEGG" id="ctak:4412677_00372"/>